<dbReference type="InterPro" id="IPR001138">
    <property type="entry name" value="Zn2Cys6_DnaBD"/>
</dbReference>
<gene>
    <name evidence="8" type="ORF">BN946_scf184799.g70</name>
</gene>
<dbReference type="OrthoDB" id="2017365at2759"/>
<comment type="subcellular location">
    <subcellularLocation>
        <location evidence="1">Nucleus</location>
    </subcellularLocation>
</comment>
<keyword evidence="6" id="KW-0175">Coiled coil</keyword>
<keyword evidence="5" id="KW-0539">Nucleus</keyword>
<evidence type="ECO:0000313" key="9">
    <source>
        <dbReference type="Proteomes" id="UP000029665"/>
    </source>
</evidence>
<keyword evidence="2" id="KW-0479">Metal-binding</keyword>
<dbReference type="Gene3D" id="4.10.240.10">
    <property type="entry name" value="Zn(2)-C6 fungal-type DNA-binding domain"/>
    <property type="match status" value="1"/>
</dbReference>
<feature type="coiled-coil region" evidence="6">
    <location>
        <begin position="97"/>
        <end position="124"/>
    </location>
</feature>
<dbReference type="InterPro" id="IPR050815">
    <property type="entry name" value="TF_fung"/>
</dbReference>
<protein>
    <recommendedName>
        <fullName evidence="7">Zn(2)-C6 fungal-type domain-containing protein</fullName>
    </recommendedName>
</protein>
<evidence type="ECO:0000256" key="2">
    <source>
        <dbReference type="ARBA" id="ARBA00022723"/>
    </source>
</evidence>
<dbReference type="GO" id="GO:0008270">
    <property type="term" value="F:zinc ion binding"/>
    <property type="evidence" value="ECO:0007669"/>
    <property type="project" value="InterPro"/>
</dbReference>
<dbReference type="STRING" id="5643.A0A060S7J7"/>
<dbReference type="PANTHER" id="PTHR47338">
    <property type="entry name" value="ZN(II)2CYS6 TRANSCRIPTION FACTOR (EUROFUNG)-RELATED"/>
    <property type="match status" value="1"/>
</dbReference>
<accession>A0A060S7J7</accession>
<evidence type="ECO:0000256" key="1">
    <source>
        <dbReference type="ARBA" id="ARBA00004123"/>
    </source>
</evidence>
<keyword evidence="4" id="KW-0804">Transcription</keyword>
<comment type="caution">
    <text evidence="8">The sequence shown here is derived from an EMBL/GenBank/DDBJ whole genome shotgun (WGS) entry which is preliminary data.</text>
</comment>
<dbReference type="GO" id="GO:0000981">
    <property type="term" value="F:DNA-binding transcription factor activity, RNA polymerase II-specific"/>
    <property type="evidence" value="ECO:0007669"/>
    <property type="project" value="InterPro"/>
</dbReference>
<evidence type="ECO:0000259" key="7">
    <source>
        <dbReference type="Pfam" id="PF00172"/>
    </source>
</evidence>
<dbReference type="OMA" id="TCGPCSK"/>
<sequence length="580" mass="64491">MAGSQTCSACRLVGIGTVYVAINTRSGRKVKCDGALPVCGPCSKARRPVDCEYTTAAAVPPGPKGEYLKKGAACAPCRVAGKESDCTYDENIERTLTEALLLRTHELEERLASYENEIVVLRTQQHHVMAHTHQPVPSTSRLPDLTIPTFPADGPFYNIPRALNAMFNHITTPSPTLDVHSISTPAIPQGLDEFRVVFAEHTRQCGCTLSTEKLEAILAGDISGTVVHPSFTYVAHVLGCLLWQVQRHIFIFRHVEHEQLQHLWASLENVDPVTEIQIRYLLAIYFLLSKQMEEGENQLSTAVRLALHHKLVFPVDPGYYFDPLMQDATPAQAELISTLSHLMYLDRCSALVFHVPARLDSTYDEGFKSVSIIYPFLAKTNIVYLRARSLLLLIRTTELAREWEALSASAHGGIFAPGRHAWFSQYWPLLEEVSAHSANVEAEMLKATFNGDRAHGVALKFSLVVALSSKAELHWLVHRDHPESLQRSLDVVMEVVGITRSFKDNDFILLDPLLGLCWSMVAKIVVHVAKRPALTAGISWTAALETIDMSARKLGYEMPFMEEPLKVISDVLRVVEVSDA</sequence>
<keyword evidence="9" id="KW-1185">Reference proteome</keyword>
<dbReference type="AlphaFoldDB" id="A0A060S7J7"/>
<evidence type="ECO:0000256" key="5">
    <source>
        <dbReference type="ARBA" id="ARBA00023242"/>
    </source>
</evidence>
<evidence type="ECO:0000256" key="3">
    <source>
        <dbReference type="ARBA" id="ARBA00023015"/>
    </source>
</evidence>
<evidence type="ECO:0000256" key="6">
    <source>
        <dbReference type="SAM" id="Coils"/>
    </source>
</evidence>
<dbReference type="EMBL" id="CCBP010000011">
    <property type="protein sequence ID" value="CDO68343.1"/>
    <property type="molecule type" value="Genomic_DNA"/>
</dbReference>
<dbReference type="HOGENOM" id="CLU_033746_0_0_1"/>
<name>A0A060S7J7_PYCCI</name>
<keyword evidence="3" id="KW-0805">Transcription regulation</keyword>
<evidence type="ECO:0000256" key="4">
    <source>
        <dbReference type="ARBA" id="ARBA00023163"/>
    </source>
</evidence>
<dbReference type="CDD" id="cd00067">
    <property type="entry name" value="GAL4"/>
    <property type="match status" value="1"/>
</dbReference>
<dbReference type="Proteomes" id="UP000029665">
    <property type="component" value="Unassembled WGS sequence"/>
</dbReference>
<dbReference type="InterPro" id="IPR036864">
    <property type="entry name" value="Zn2-C6_fun-type_DNA-bd_sf"/>
</dbReference>
<dbReference type="Pfam" id="PF00172">
    <property type="entry name" value="Zn_clus"/>
    <property type="match status" value="1"/>
</dbReference>
<feature type="domain" description="Zn(2)-C6 fungal-type" evidence="7">
    <location>
        <begin position="28"/>
        <end position="55"/>
    </location>
</feature>
<dbReference type="GO" id="GO:0005634">
    <property type="term" value="C:nucleus"/>
    <property type="evidence" value="ECO:0007669"/>
    <property type="project" value="UniProtKB-SubCell"/>
</dbReference>
<dbReference type="PANTHER" id="PTHR47338:SF5">
    <property type="entry name" value="ZN(II)2CYS6 TRANSCRIPTION FACTOR (EUROFUNG)"/>
    <property type="match status" value="1"/>
</dbReference>
<evidence type="ECO:0000313" key="8">
    <source>
        <dbReference type="EMBL" id="CDO68343.1"/>
    </source>
</evidence>
<organism evidence="8 9">
    <name type="scientific">Pycnoporus cinnabarinus</name>
    <name type="common">Cinnabar-red polypore</name>
    <name type="synonym">Trametes cinnabarina</name>
    <dbReference type="NCBI Taxonomy" id="5643"/>
    <lineage>
        <taxon>Eukaryota</taxon>
        <taxon>Fungi</taxon>
        <taxon>Dikarya</taxon>
        <taxon>Basidiomycota</taxon>
        <taxon>Agaricomycotina</taxon>
        <taxon>Agaricomycetes</taxon>
        <taxon>Polyporales</taxon>
        <taxon>Polyporaceae</taxon>
        <taxon>Trametes</taxon>
    </lineage>
</organism>
<proteinExistence type="predicted"/>
<reference evidence="8" key="1">
    <citation type="submission" date="2014-01" db="EMBL/GenBank/DDBJ databases">
        <title>The genome of the white-rot fungus Pycnoporus cinnabarinus: a basidiomycete model with a versatile arsenal for lignocellulosic biomass breakdown.</title>
        <authorList>
            <person name="Levasseur A."/>
            <person name="Lomascolo A."/>
            <person name="Ruiz-Duenas F.J."/>
            <person name="Uzan E."/>
            <person name="Piumi F."/>
            <person name="Kues U."/>
            <person name="Ram A.F.J."/>
            <person name="Murat C."/>
            <person name="Haon M."/>
            <person name="Benoit I."/>
            <person name="Arfi Y."/>
            <person name="Chevret D."/>
            <person name="Drula E."/>
            <person name="Kwon M.J."/>
            <person name="Gouret P."/>
            <person name="Lesage-Meessen L."/>
            <person name="Lombard V."/>
            <person name="Mariette J."/>
            <person name="Noirot C."/>
            <person name="Park J."/>
            <person name="Patyshakuliyeva A."/>
            <person name="Wieneger R.A.B."/>
            <person name="Wosten H.A.B."/>
            <person name="Martin F."/>
            <person name="Coutinho P.M."/>
            <person name="de Vries R."/>
            <person name="Martinez A.T."/>
            <person name="Klopp C."/>
            <person name="Pontarotti P."/>
            <person name="Henrissat B."/>
            <person name="Record E."/>
        </authorList>
    </citation>
    <scope>NUCLEOTIDE SEQUENCE [LARGE SCALE GENOMIC DNA]</scope>
    <source>
        <strain evidence="8">BRFM137</strain>
    </source>
</reference>